<name>A0A385GP96_9MONI</name>
<dbReference type="EC" id="7.1.1.-" evidence="5"/>
<keyword evidence="3 5" id="KW-1278">Translocase</keyword>
<dbReference type="GO" id="GO:0048038">
    <property type="term" value="F:quinone binding"/>
    <property type="evidence" value="ECO:0007669"/>
    <property type="project" value="UniProtKB-KW"/>
</dbReference>
<keyword evidence="5" id="KW-0521">NADP</keyword>
<dbReference type="GO" id="GO:0016655">
    <property type="term" value="F:oxidoreductase activity, acting on NAD(P)H, quinone or similar compound as acceptor"/>
    <property type="evidence" value="ECO:0007669"/>
    <property type="project" value="UniProtKB-UniRule"/>
</dbReference>
<comment type="catalytic activity">
    <reaction evidence="5">
        <text>a plastoquinone + NADPH + (n+1) H(+)(in) = a plastoquinol + NADP(+) + n H(+)(out)</text>
        <dbReference type="Rhea" id="RHEA:42612"/>
        <dbReference type="Rhea" id="RHEA-COMP:9561"/>
        <dbReference type="Rhea" id="RHEA-COMP:9562"/>
        <dbReference type="ChEBI" id="CHEBI:15378"/>
        <dbReference type="ChEBI" id="CHEBI:17757"/>
        <dbReference type="ChEBI" id="CHEBI:57783"/>
        <dbReference type="ChEBI" id="CHEBI:58349"/>
        <dbReference type="ChEBI" id="CHEBI:62192"/>
    </reaction>
</comment>
<dbReference type="PROSITE" id="PS00535">
    <property type="entry name" value="COMPLEX1_49K"/>
    <property type="match status" value="1"/>
</dbReference>
<dbReference type="InterPro" id="IPR014029">
    <property type="entry name" value="NADH_UbQ_OxRdtase_49kDa_CS"/>
</dbReference>
<evidence type="ECO:0000313" key="8">
    <source>
        <dbReference type="EMBL" id="AXX76448.1"/>
    </source>
</evidence>
<dbReference type="GO" id="GO:0019684">
    <property type="term" value="P:photosynthesis, light reaction"/>
    <property type="evidence" value="ECO:0007669"/>
    <property type="project" value="UniProtKB-UniRule"/>
</dbReference>
<dbReference type="SUPFAM" id="SSF56762">
    <property type="entry name" value="HydB/Nqo4-like"/>
    <property type="match status" value="1"/>
</dbReference>
<evidence type="ECO:0000256" key="2">
    <source>
        <dbReference type="ARBA" id="ARBA00022448"/>
    </source>
</evidence>
<organism evidence="8">
    <name type="scientific">Dipteris conjugata</name>
    <dbReference type="NCBI Taxonomy" id="32108"/>
    <lineage>
        <taxon>Eukaryota</taxon>
        <taxon>Viridiplantae</taxon>
        <taxon>Streptophyta</taxon>
        <taxon>Embryophyta</taxon>
        <taxon>Tracheophyta</taxon>
        <taxon>Polypodiopsida</taxon>
        <taxon>Polypodiidae</taxon>
        <taxon>Gleicheniales</taxon>
        <taxon>Dipteridaceae</taxon>
        <taxon>Dipteris</taxon>
    </lineage>
</organism>
<dbReference type="HAMAP" id="MF_01358">
    <property type="entry name" value="NDH1_NuoD"/>
    <property type="match status" value="1"/>
</dbReference>
<gene>
    <name evidence="5 8" type="primary">ndhH</name>
</gene>
<evidence type="ECO:0000256" key="3">
    <source>
        <dbReference type="ARBA" id="ARBA00022967"/>
    </source>
</evidence>
<dbReference type="EMBL" id="MH269299">
    <property type="protein sequence ID" value="AXX76448.1"/>
    <property type="molecule type" value="Genomic_DNA"/>
</dbReference>
<evidence type="ECO:0000259" key="7">
    <source>
        <dbReference type="Pfam" id="PF00346"/>
    </source>
</evidence>
<keyword evidence="5" id="KW-0618">Plastoquinone</keyword>
<dbReference type="PANTHER" id="PTHR11993:SF10">
    <property type="entry name" value="NADH DEHYDROGENASE [UBIQUINONE] IRON-SULFUR PROTEIN 2, MITOCHONDRIAL"/>
    <property type="match status" value="1"/>
</dbReference>
<reference evidence="8" key="1">
    <citation type="journal article" date="2018" name="Am. J. Bot.">
        <title>Order-level fern plastome phylogenomics: new insights from Hymenophyllales.</title>
        <authorList>
            <person name="Kuo L.Y."/>
            <person name="Qi X."/>
            <person name="Ma H."/>
            <person name="Li F.W."/>
        </authorList>
    </citation>
    <scope>NUCLEOTIDE SEQUENCE</scope>
</reference>
<protein>
    <recommendedName>
        <fullName evidence="5">NAD(P)H-quinone oxidoreductase subunit H, chloroplastic</fullName>
        <ecNumber evidence="5">7.1.1.-</ecNumber>
    </recommendedName>
    <alternativeName>
        <fullName evidence="5">NAD(P)H dehydrogenase, subunit H</fullName>
    </alternativeName>
    <alternativeName>
        <fullName evidence="5">NADH-plastoquinone oxidoreductase 49 kDa subunit</fullName>
    </alternativeName>
    <alternativeName>
        <fullName evidence="5">NADH-plastoquinone oxidoreductase subunit H</fullName>
    </alternativeName>
</protein>
<feature type="domain" description="NADH-quinone oxidoreductase subunit D" evidence="7">
    <location>
        <begin position="124"/>
        <end position="394"/>
    </location>
</feature>
<dbReference type="InterPro" id="IPR029014">
    <property type="entry name" value="NiFe-Hase_large"/>
</dbReference>
<keyword evidence="8" id="KW-0934">Plastid</keyword>
<dbReference type="AlphaFoldDB" id="A0A385GP96"/>
<comment type="subcellular location">
    <subcellularLocation>
        <location evidence="5">Plastid</location>
        <location evidence="5">Chloroplast thylakoid membrane</location>
        <topology evidence="5">Peripheral membrane protein</topology>
        <orientation evidence="5">Stromal side</orientation>
    </subcellularLocation>
</comment>
<comment type="function">
    <text evidence="5">NDH shuttles electrons from NAD(P)H:plastoquinone, via FMN and iron-sulfur (Fe-S) centers, to quinones in the photosynthetic chain and possibly in a chloroplast respiratory chain. The immediate electron acceptor for the enzyme in this species is believed to be plastoquinone. Couples the redox reaction to proton translocation, and thus conserves the redox energy in a proton gradient.</text>
</comment>
<sequence length="408" mass="46730">MGIPPTKVDPVIVSMGPHHPSMHGVLRLIVTPDGENVVGCEPILGYLHRGMEKIAENRTILQYLPHVTRWDYLATMFTEAITVNAPEKLANIQIPRRASYIRVIMLELSRIAPHPSRLGPFLADVGAQTPFFYTFREREMIYDLLESATGMRMTHNYFRVGGVAVDSPYGWLDKCLDSCHYCLSKVDEYERLITNNPIFLKRVEGIGVTGREEAIDRGLSGPMLRASGIQWDLRKVDHYECYDESDWRIQWQTGGDSLARYLVRIGEMRESIRIIQQASRLLPGGPYENLESRRLSQQRKEMGWNDFDYQFVGKKSSPTFKLPEQEHYVRVEAPKGELGIFLIGDDSVSPRRRKIRPPGFINLQILSQLVEGMKLADITTILGSIDIIMGEVDRRNGNWYKKFRGTRD</sequence>
<dbReference type="NCBIfam" id="NF004739">
    <property type="entry name" value="PRK06075.1"/>
    <property type="match status" value="1"/>
</dbReference>
<evidence type="ECO:0000256" key="6">
    <source>
        <dbReference type="RuleBase" id="RU003685"/>
    </source>
</evidence>
<keyword evidence="5" id="KW-0472">Membrane</keyword>
<keyword evidence="2 5" id="KW-0813">Transport</keyword>
<comment type="catalytic activity">
    <reaction evidence="5">
        <text>a plastoquinone + NADH + (n+1) H(+)(in) = a plastoquinol + NAD(+) + n H(+)(out)</text>
        <dbReference type="Rhea" id="RHEA:42608"/>
        <dbReference type="Rhea" id="RHEA-COMP:9561"/>
        <dbReference type="Rhea" id="RHEA-COMP:9562"/>
        <dbReference type="ChEBI" id="CHEBI:15378"/>
        <dbReference type="ChEBI" id="CHEBI:17757"/>
        <dbReference type="ChEBI" id="CHEBI:57540"/>
        <dbReference type="ChEBI" id="CHEBI:57945"/>
        <dbReference type="ChEBI" id="CHEBI:62192"/>
    </reaction>
</comment>
<keyword evidence="4 5" id="KW-0520">NAD</keyword>
<dbReference type="Pfam" id="PF00346">
    <property type="entry name" value="Complex1_49kDa"/>
    <property type="match status" value="1"/>
</dbReference>
<keyword evidence="5" id="KW-0793">Thylakoid</keyword>
<dbReference type="Gene3D" id="1.10.645.10">
    <property type="entry name" value="Cytochrome-c3 Hydrogenase, chain B"/>
    <property type="match status" value="1"/>
</dbReference>
<comment type="subunit">
    <text evidence="5">NDH is composed of at least 16 different subunits, 5 of which are encoded in the nucleus.</text>
</comment>
<dbReference type="GO" id="GO:0009535">
    <property type="term" value="C:chloroplast thylakoid membrane"/>
    <property type="evidence" value="ECO:0007669"/>
    <property type="project" value="UniProtKB-SubCell"/>
</dbReference>
<geneLocation type="chloroplast" evidence="8"/>
<dbReference type="PANTHER" id="PTHR11993">
    <property type="entry name" value="NADH-UBIQUINONE OXIDOREDUCTASE 49 KDA SUBUNIT"/>
    <property type="match status" value="1"/>
</dbReference>
<dbReference type="NCBIfam" id="NF005649">
    <property type="entry name" value="PRK07415.1"/>
    <property type="match status" value="1"/>
</dbReference>
<evidence type="ECO:0000256" key="4">
    <source>
        <dbReference type="ARBA" id="ARBA00023027"/>
    </source>
</evidence>
<evidence type="ECO:0000256" key="1">
    <source>
        <dbReference type="ARBA" id="ARBA00005769"/>
    </source>
</evidence>
<comment type="similarity">
    <text evidence="1 5 6">Belongs to the complex I 49 kDa subunit family.</text>
</comment>
<accession>A0A385GP96</accession>
<dbReference type="InterPro" id="IPR022885">
    <property type="entry name" value="NDH1_su_D/H"/>
</dbReference>
<dbReference type="InterPro" id="IPR001135">
    <property type="entry name" value="NADH_Q_OxRdtase_suD"/>
</dbReference>
<proteinExistence type="inferred from homology"/>
<dbReference type="GO" id="GO:0051287">
    <property type="term" value="F:NAD binding"/>
    <property type="evidence" value="ECO:0007669"/>
    <property type="project" value="InterPro"/>
</dbReference>
<evidence type="ECO:0000256" key="5">
    <source>
        <dbReference type="HAMAP-Rule" id="MF_01358"/>
    </source>
</evidence>
<keyword evidence="8" id="KW-0150">Chloroplast</keyword>
<keyword evidence="5" id="KW-0874">Quinone</keyword>